<proteinExistence type="predicted"/>
<dbReference type="PANTHER" id="PTHR12277">
    <property type="entry name" value="ALPHA/BETA HYDROLASE DOMAIN-CONTAINING PROTEIN"/>
    <property type="match status" value="1"/>
</dbReference>
<sequence>MYINSTNNTKLGAWFVASEQHYRALPFPSPVIDISTALTERPTVLFLHGRAGHRAWPGRVRLYGALSARLHVNVLAIDYRGFGDSSGAPTLQGVADDARAAWDGLIALGAAPADVLIVGTSLGCSIASLLAADLGAHAIRPRGLVLLSPFASAQTVMYEFYLFGFLPLLKPLVRVPALTRFISKRLMHRFDTVALVPKLLPSVLIVHAENDRHVLPAHSDVLFNAFIEPLFPLPLASGAGQQAAARSEIVTALDIPGLGTLEEAQHQDRRLALLKTRRGGHGIGSVEGVQDVIGRMFGLIQ</sequence>
<dbReference type="GO" id="GO:0006660">
    <property type="term" value="P:phosphatidylserine catabolic process"/>
    <property type="evidence" value="ECO:0007669"/>
    <property type="project" value="TreeGrafter"/>
</dbReference>
<evidence type="ECO:0000259" key="1">
    <source>
        <dbReference type="Pfam" id="PF12697"/>
    </source>
</evidence>
<comment type="caution">
    <text evidence="2">The sequence shown here is derived from an EMBL/GenBank/DDBJ whole genome shotgun (WGS) entry which is preliminary data.</text>
</comment>
<dbReference type="GO" id="GO:0047372">
    <property type="term" value="F:monoacylglycerol lipase activity"/>
    <property type="evidence" value="ECO:0007669"/>
    <property type="project" value="TreeGrafter"/>
</dbReference>
<dbReference type="Proteomes" id="UP001222325">
    <property type="component" value="Unassembled WGS sequence"/>
</dbReference>
<evidence type="ECO:0000313" key="3">
    <source>
        <dbReference type="Proteomes" id="UP001222325"/>
    </source>
</evidence>
<dbReference type="Pfam" id="PF12697">
    <property type="entry name" value="Abhydrolase_6"/>
    <property type="match status" value="1"/>
</dbReference>
<dbReference type="PANTHER" id="PTHR12277:SF194">
    <property type="entry name" value="FI04476P"/>
    <property type="match status" value="1"/>
</dbReference>
<dbReference type="SUPFAM" id="SSF53474">
    <property type="entry name" value="alpha/beta-Hydrolases"/>
    <property type="match status" value="1"/>
</dbReference>
<gene>
    <name evidence="2" type="ORF">B0H15DRAFT_944147</name>
</gene>
<protein>
    <submittedName>
        <fullName evidence="2">Alpha/Beta hydrolase protein</fullName>
    </submittedName>
</protein>
<dbReference type="Gene3D" id="3.40.50.1820">
    <property type="entry name" value="alpha/beta hydrolase"/>
    <property type="match status" value="1"/>
</dbReference>
<accession>A0AAD6UGW6</accession>
<keyword evidence="2" id="KW-0378">Hydrolase</keyword>
<dbReference type="GO" id="GO:0052651">
    <property type="term" value="P:monoacylglycerol catabolic process"/>
    <property type="evidence" value="ECO:0007669"/>
    <property type="project" value="TreeGrafter"/>
</dbReference>
<name>A0AAD6UGW6_9AGAR</name>
<dbReference type="InterPro" id="IPR029058">
    <property type="entry name" value="AB_hydrolase_fold"/>
</dbReference>
<reference evidence="2" key="1">
    <citation type="submission" date="2023-03" db="EMBL/GenBank/DDBJ databases">
        <title>Massive genome expansion in bonnet fungi (Mycena s.s.) driven by repeated elements and novel gene families across ecological guilds.</title>
        <authorList>
            <consortium name="Lawrence Berkeley National Laboratory"/>
            <person name="Harder C.B."/>
            <person name="Miyauchi S."/>
            <person name="Viragh M."/>
            <person name="Kuo A."/>
            <person name="Thoen E."/>
            <person name="Andreopoulos B."/>
            <person name="Lu D."/>
            <person name="Skrede I."/>
            <person name="Drula E."/>
            <person name="Henrissat B."/>
            <person name="Morin E."/>
            <person name="Kohler A."/>
            <person name="Barry K."/>
            <person name="LaButti K."/>
            <person name="Morin E."/>
            <person name="Salamov A."/>
            <person name="Lipzen A."/>
            <person name="Mereny Z."/>
            <person name="Hegedus B."/>
            <person name="Baldrian P."/>
            <person name="Stursova M."/>
            <person name="Weitz H."/>
            <person name="Taylor A."/>
            <person name="Grigoriev I.V."/>
            <person name="Nagy L.G."/>
            <person name="Martin F."/>
            <person name="Kauserud H."/>
        </authorList>
    </citation>
    <scope>NUCLEOTIDE SEQUENCE</scope>
    <source>
        <strain evidence="2">CBHHK173m</strain>
    </source>
</reference>
<dbReference type="InterPro" id="IPR000073">
    <property type="entry name" value="AB_hydrolase_1"/>
</dbReference>
<organism evidence="2 3">
    <name type="scientific">Mycena belliarum</name>
    <dbReference type="NCBI Taxonomy" id="1033014"/>
    <lineage>
        <taxon>Eukaryota</taxon>
        <taxon>Fungi</taxon>
        <taxon>Dikarya</taxon>
        <taxon>Basidiomycota</taxon>
        <taxon>Agaricomycotina</taxon>
        <taxon>Agaricomycetes</taxon>
        <taxon>Agaricomycetidae</taxon>
        <taxon>Agaricales</taxon>
        <taxon>Marasmiineae</taxon>
        <taxon>Mycenaceae</taxon>
        <taxon>Mycena</taxon>
    </lineage>
</organism>
<dbReference type="EMBL" id="JARJCN010000005">
    <property type="protein sequence ID" value="KAJ7100858.1"/>
    <property type="molecule type" value="Genomic_DNA"/>
</dbReference>
<dbReference type="GO" id="GO:0005789">
    <property type="term" value="C:endoplasmic reticulum membrane"/>
    <property type="evidence" value="ECO:0007669"/>
    <property type="project" value="TreeGrafter"/>
</dbReference>
<evidence type="ECO:0000313" key="2">
    <source>
        <dbReference type="EMBL" id="KAJ7100858.1"/>
    </source>
</evidence>
<feature type="domain" description="AB hydrolase-1" evidence="1">
    <location>
        <begin position="44"/>
        <end position="188"/>
    </location>
</feature>
<dbReference type="GO" id="GO:0004622">
    <property type="term" value="F:phosphatidylcholine lysophospholipase activity"/>
    <property type="evidence" value="ECO:0007669"/>
    <property type="project" value="TreeGrafter"/>
</dbReference>
<dbReference type="AlphaFoldDB" id="A0AAD6UGW6"/>
<keyword evidence="3" id="KW-1185">Reference proteome</keyword>